<dbReference type="AlphaFoldDB" id="A0AAV3YI83"/>
<evidence type="ECO:0000256" key="3">
    <source>
        <dbReference type="ARBA" id="ARBA00022723"/>
    </source>
</evidence>
<evidence type="ECO:0000313" key="8">
    <source>
        <dbReference type="Proteomes" id="UP000735302"/>
    </source>
</evidence>
<keyword evidence="3" id="KW-0479">Metal-binding</keyword>
<name>A0AAV3YI83_9GAST</name>
<evidence type="ECO:0000256" key="4">
    <source>
        <dbReference type="ARBA" id="ARBA00022801"/>
    </source>
</evidence>
<dbReference type="Pfam" id="PF07998">
    <property type="entry name" value="Peptidase_M54"/>
    <property type="match status" value="1"/>
</dbReference>
<keyword evidence="4" id="KW-0378">Hydrolase</keyword>
<dbReference type="Proteomes" id="UP000735302">
    <property type="component" value="Unassembled WGS sequence"/>
</dbReference>
<keyword evidence="5" id="KW-0862">Zinc</keyword>
<keyword evidence="6" id="KW-0482">Metalloprotease</keyword>
<dbReference type="PANTHER" id="PTHR15910">
    <property type="entry name" value="ARCHAEMETZINCIN"/>
    <property type="match status" value="1"/>
</dbReference>
<keyword evidence="8" id="KW-1185">Reference proteome</keyword>
<dbReference type="InterPro" id="IPR024079">
    <property type="entry name" value="MetalloPept_cat_dom_sf"/>
</dbReference>
<dbReference type="CDD" id="cd11375">
    <property type="entry name" value="Peptidase_M54"/>
    <property type="match status" value="1"/>
</dbReference>
<dbReference type="SUPFAM" id="SSF55486">
    <property type="entry name" value="Metalloproteases ('zincins'), catalytic domain"/>
    <property type="match status" value="1"/>
</dbReference>
<dbReference type="EMBL" id="BLXT01000981">
    <property type="protein sequence ID" value="GFN82454.1"/>
    <property type="molecule type" value="Genomic_DNA"/>
</dbReference>
<dbReference type="InterPro" id="IPR012962">
    <property type="entry name" value="Pept_M54_archaemetzincn"/>
</dbReference>
<proteinExistence type="predicted"/>
<reference evidence="7 8" key="1">
    <citation type="journal article" date="2021" name="Elife">
        <title>Chloroplast acquisition without the gene transfer in kleptoplastic sea slugs, Plakobranchus ocellatus.</title>
        <authorList>
            <person name="Maeda T."/>
            <person name="Takahashi S."/>
            <person name="Yoshida T."/>
            <person name="Shimamura S."/>
            <person name="Takaki Y."/>
            <person name="Nagai Y."/>
            <person name="Toyoda A."/>
            <person name="Suzuki Y."/>
            <person name="Arimoto A."/>
            <person name="Ishii H."/>
            <person name="Satoh N."/>
            <person name="Nishiyama T."/>
            <person name="Hasebe M."/>
            <person name="Maruyama T."/>
            <person name="Minagawa J."/>
            <person name="Obokata J."/>
            <person name="Shigenobu S."/>
        </authorList>
    </citation>
    <scope>NUCLEOTIDE SEQUENCE [LARGE SCALE GENOMIC DNA]</scope>
</reference>
<evidence type="ECO:0000313" key="7">
    <source>
        <dbReference type="EMBL" id="GFN82454.1"/>
    </source>
</evidence>
<sequence>MSKALSRRKLKNKLLRYHEPVPYARGFYPPTQKAKIEAIGFNHSLPREYEDDGKSFCSIPHPSNQDDWLAQYVEDGQSYKNYLQENPWFSRRKHKFIQQKFVSNGDTIQEKYPEGKVYVAKVGDFESDISFEDLLDYTQRFLGLPVSVLEGLDIIQQGDKLSLVEDPSFNPSSRPGARVKRSTLETRYNAKSKHIQISVDSILLKLRAIKPHDALCLIGLTPYDLFGDESDLFVAGMASGFQQVAVFSLMRYNPTLSFSSEHWYDICNSKKIDPLEKRRLILQRACKLVVHELCHLFGIAHCVYYSCCMNGSGHLQEDFDQPMMLCPVDLHKLQTLTGFDIKKRCPSWIPLLIISKRITNSIRICSPLKVTPFIMVRSSLTSQNALISIYMRGQDISPLARGLHFLTPWVFVLDSSSLSMSELITGGIRISSPLKIMQFIVPMSLHLIDKTFHIPFFNSISFMPLLNISGSDSELYYRDIANRNICHMESAKSGSLMV</sequence>
<keyword evidence="2" id="KW-0645">Protease</keyword>
<dbReference type="GO" id="GO:0046872">
    <property type="term" value="F:metal ion binding"/>
    <property type="evidence" value="ECO:0007669"/>
    <property type="project" value="UniProtKB-KW"/>
</dbReference>
<protein>
    <submittedName>
        <fullName evidence="7">Nucleolar protein 56-like</fullName>
    </submittedName>
</protein>
<gene>
    <name evidence="7" type="ORF">PoB_000896000</name>
</gene>
<accession>A0AAV3YI83</accession>
<evidence type="ECO:0000256" key="2">
    <source>
        <dbReference type="ARBA" id="ARBA00022670"/>
    </source>
</evidence>
<evidence type="ECO:0000256" key="5">
    <source>
        <dbReference type="ARBA" id="ARBA00022833"/>
    </source>
</evidence>
<dbReference type="GO" id="GO:0008237">
    <property type="term" value="F:metallopeptidase activity"/>
    <property type="evidence" value="ECO:0007669"/>
    <property type="project" value="UniProtKB-KW"/>
</dbReference>
<comment type="caution">
    <text evidence="7">The sequence shown here is derived from an EMBL/GenBank/DDBJ whole genome shotgun (WGS) entry which is preliminary data.</text>
</comment>
<evidence type="ECO:0000256" key="6">
    <source>
        <dbReference type="ARBA" id="ARBA00023049"/>
    </source>
</evidence>
<evidence type="ECO:0000256" key="1">
    <source>
        <dbReference type="ARBA" id="ARBA00001947"/>
    </source>
</evidence>
<dbReference type="PANTHER" id="PTHR15910:SF1">
    <property type="entry name" value="ARCHAEMETZINCIN-2"/>
    <property type="match status" value="1"/>
</dbReference>
<organism evidence="7 8">
    <name type="scientific">Plakobranchus ocellatus</name>
    <dbReference type="NCBI Taxonomy" id="259542"/>
    <lineage>
        <taxon>Eukaryota</taxon>
        <taxon>Metazoa</taxon>
        <taxon>Spiralia</taxon>
        <taxon>Lophotrochozoa</taxon>
        <taxon>Mollusca</taxon>
        <taxon>Gastropoda</taxon>
        <taxon>Heterobranchia</taxon>
        <taxon>Euthyneura</taxon>
        <taxon>Panpulmonata</taxon>
        <taxon>Sacoglossa</taxon>
        <taxon>Placobranchoidea</taxon>
        <taxon>Plakobranchidae</taxon>
        <taxon>Plakobranchus</taxon>
    </lineage>
</organism>
<comment type="cofactor">
    <cofactor evidence="1">
        <name>Zn(2+)</name>
        <dbReference type="ChEBI" id="CHEBI:29105"/>
    </cofactor>
</comment>
<dbReference type="GO" id="GO:0006508">
    <property type="term" value="P:proteolysis"/>
    <property type="evidence" value="ECO:0007669"/>
    <property type="project" value="UniProtKB-KW"/>
</dbReference>
<dbReference type="Gene3D" id="3.40.390.10">
    <property type="entry name" value="Collagenase (Catalytic Domain)"/>
    <property type="match status" value="1"/>
</dbReference>